<keyword evidence="4 5" id="KW-0067">ATP-binding</keyword>
<evidence type="ECO:0000313" key="9">
    <source>
        <dbReference type="Proteomes" id="UP001597090"/>
    </source>
</evidence>
<dbReference type="Gene3D" id="2.130.10.10">
    <property type="entry name" value="YVTN repeat-like/Quinoprotein amine dehydrogenase"/>
    <property type="match status" value="4"/>
</dbReference>
<proteinExistence type="predicted"/>
<sequence length="1423" mass="154469">MNASPPAEPPSRPRGLAQWVFGPPTPRAAQQDARAAGAPHEGPDLDDPAQRQFGDYELLELIGQGGMGLVYRARANRLQREVAIKLLSAGPWASPEFIASFQEEARHAATLQHPGIVTVYEMGEVDGLVYYAMELVRGQSLAHQLAAGGPWPAREAAALVRTIAEAVDYAHSVGVLHLDLKPGNVLLDGHDQPKVADFGLARRLERDGRLDNLRISGTPNYMAPEQGRLGGGGLSRATDIWGLGAILYETLTGHPPFEASDDEATLRLLREGTVRRPSRQVALPADLEAICLKCLARQPGRRYASARALADDLGRFLEGRPVGVRPLNAAQRTARWARREPILAITAGAALLALLIGLGATTHQWQRAKYLALGAQAYLWAQRHETAWRLFEEQRGYAALSTLADNLVEQEAVGATSAAAAERTRIGIARQQMPQLFDAIDVGARIHVLALSPDGRYVALGLDPFQVALYEVASGRQRWRVALAMHSPVLDGQLRRLRFTPDGKYLLVDEHWYLLQIHPAGYQQYRVAIADGRQTAVPNAAQVVSETWSDDGRHVVLLDQAAGYRLYRAPRAGDEWRPLGPRVERADAQFRPGWLLPPKLAFIAMNTPTRGIELLDPRTLQARHRIAAAGLESRFVAWAAAPDGRWLALGRADGEVVLVDARDGRQRQLQAATGSEADWLSFSADGRRLAASMSSGDLHVWSVPDGARFGVALHGPDELWGHQLACDPRADTCTVLAMQYDRVSMWAQAGSGPHASRRPVPVAPEISHHAYIPRFASAFDLRHGVLATGGQEGNLRLWRLPRSPVLGALAPTQRESDLHFDGRHLVGIDGHTAWVFDADTGAPRSPALHLPQPVGFAALSPDSRVLVASAGRALHVFDWRRGRLLLPPIVLAGTPVELAISPDGRRVLTRTMSPQRRPANRARLQVHELASGRPLGAPVDTWYAHGRFSPDGQQLLVTEELGSRLHALDDLRRPLREFPAPADTVATLAAFDPARGEVVQALETLNGGVRNRLQRWSLRDGRLQQTLALNARAEDLRVDPGSGRIAISGNPGGSAISDRGVLLDRQGRRTPIANTRQDGLARAQALSSDGRMLAQALFSGVILIDPVDGRPLGPPLRVPLRAPDVVAQLAFSPDGRRLVARTFLGRWLLWRIEPDPRPLRRIADEAQLLSPLASSRFQPPSPALRAALRGDDPGIVAAPLPRPSPWSCLSARIPSRQAGTPSRLVDLSRHYTAPLADDAMPSYQAARPARLGNLCALPVGRQTLQGIDYDLRGLMQVPGPGDPADRGGAAPSPAPTPIAVAPGRYRRLHVLGALNAAPVGDAKDAAPVAQVVFHYRDGSRAAKGLRTSVSGQDGGPWRDWPDVSLAWLGSVPEHEITPFAVAMLYATRIDNPHPDRELVALEIRRTLPLEIDGTLVVVALTLE</sequence>
<feature type="region of interest" description="Disordered" evidence="6">
    <location>
        <begin position="1"/>
        <end position="50"/>
    </location>
</feature>
<feature type="domain" description="Protein kinase" evidence="7">
    <location>
        <begin position="56"/>
        <end position="317"/>
    </location>
</feature>
<dbReference type="GO" id="GO:0016301">
    <property type="term" value="F:kinase activity"/>
    <property type="evidence" value="ECO:0007669"/>
    <property type="project" value="UniProtKB-KW"/>
</dbReference>
<accession>A0ABW2YLK6</accession>
<gene>
    <name evidence="8" type="ORF">ACFQZQ_08215</name>
</gene>
<dbReference type="InterPro" id="IPR015943">
    <property type="entry name" value="WD40/YVTN_repeat-like_dom_sf"/>
</dbReference>
<dbReference type="SUPFAM" id="SSF82171">
    <property type="entry name" value="DPP6 N-terminal domain-like"/>
    <property type="match status" value="1"/>
</dbReference>
<evidence type="ECO:0000256" key="5">
    <source>
        <dbReference type="PROSITE-ProRule" id="PRU10141"/>
    </source>
</evidence>
<evidence type="ECO:0000256" key="2">
    <source>
        <dbReference type="ARBA" id="ARBA00022741"/>
    </source>
</evidence>
<organism evidence="8 9">
    <name type="scientific">Lysobacter koreensis</name>
    <dbReference type="NCBI Taxonomy" id="266122"/>
    <lineage>
        <taxon>Bacteria</taxon>
        <taxon>Pseudomonadati</taxon>
        <taxon>Pseudomonadota</taxon>
        <taxon>Gammaproteobacteria</taxon>
        <taxon>Lysobacterales</taxon>
        <taxon>Lysobacteraceae</taxon>
        <taxon>Lysobacter</taxon>
    </lineage>
</organism>
<dbReference type="PANTHER" id="PTHR43289:SF6">
    <property type="entry name" value="SERINE_THREONINE-PROTEIN KINASE NEKL-3"/>
    <property type="match status" value="1"/>
</dbReference>
<dbReference type="SUPFAM" id="SSF50969">
    <property type="entry name" value="YVTN repeat-like/Quinoprotein amine dehydrogenase"/>
    <property type="match status" value="1"/>
</dbReference>
<dbReference type="CDD" id="cd14014">
    <property type="entry name" value="STKc_PknB_like"/>
    <property type="match status" value="1"/>
</dbReference>
<dbReference type="SMART" id="SM00220">
    <property type="entry name" value="S_TKc"/>
    <property type="match status" value="1"/>
</dbReference>
<dbReference type="RefSeq" id="WP_386812263.1">
    <property type="nucleotide sequence ID" value="NZ_JBHTIH010000003.1"/>
</dbReference>
<evidence type="ECO:0000259" key="7">
    <source>
        <dbReference type="PROSITE" id="PS50011"/>
    </source>
</evidence>
<keyword evidence="2 5" id="KW-0547">Nucleotide-binding</keyword>
<dbReference type="PROSITE" id="PS50011">
    <property type="entry name" value="PROTEIN_KINASE_DOM"/>
    <property type="match status" value="1"/>
</dbReference>
<dbReference type="InterPro" id="IPR011009">
    <property type="entry name" value="Kinase-like_dom_sf"/>
</dbReference>
<dbReference type="Gene3D" id="3.30.200.20">
    <property type="entry name" value="Phosphorylase Kinase, domain 1"/>
    <property type="match status" value="1"/>
</dbReference>
<evidence type="ECO:0000256" key="6">
    <source>
        <dbReference type="SAM" id="MobiDB-lite"/>
    </source>
</evidence>
<dbReference type="InterPro" id="IPR000719">
    <property type="entry name" value="Prot_kinase_dom"/>
</dbReference>
<feature type="compositionally biased region" description="Low complexity" evidence="6">
    <location>
        <begin position="27"/>
        <end position="39"/>
    </location>
</feature>
<evidence type="ECO:0000256" key="4">
    <source>
        <dbReference type="ARBA" id="ARBA00022840"/>
    </source>
</evidence>
<feature type="compositionally biased region" description="Pro residues" evidence="6">
    <location>
        <begin position="1"/>
        <end position="12"/>
    </location>
</feature>
<dbReference type="PANTHER" id="PTHR43289">
    <property type="entry name" value="MITOGEN-ACTIVATED PROTEIN KINASE KINASE KINASE 20-RELATED"/>
    <property type="match status" value="1"/>
</dbReference>
<dbReference type="Proteomes" id="UP001597090">
    <property type="component" value="Unassembled WGS sequence"/>
</dbReference>
<dbReference type="InterPro" id="IPR017441">
    <property type="entry name" value="Protein_kinase_ATP_BS"/>
</dbReference>
<evidence type="ECO:0000313" key="8">
    <source>
        <dbReference type="EMBL" id="MFD0739260.1"/>
    </source>
</evidence>
<feature type="binding site" evidence="5">
    <location>
        <position position="85"/>
    </location>
    <ligand>
        <name>ATP</name>
        <dbReference type="ChEBI" id="CHEBI:30616"/>
    </ligand>
</feature>
<dbReference type="SUPFAM" id="SSF56112">
    <property type="entry name" value="Protein kinase-like (PK-like)"/>
    <property type="match status" value="1"/>
</dbReference>
<dbReference type="InterPro" id="IPR008271">
    <property type="entry name" value="Ser/Thr_kinase_AS"/>
</dbReference>
<comment type="caution">
    <text evidence="8">The sequence shown here is derived from an EMBL/GenBank/DDBJ whole genome shotgun (WGS) entry which is preliminary data.</text>
</comment>
<evidence type="ECO:0000256" key="1">
    <source>
        <dbReference type="ARBA" id="ARBA00022679"/>
    </source>
</evidence>
<name>A0ABW2YLK6_9GAMM</name>
<keyword evidence="1" id="KW-0808">Transferase</keyword>
<reference evidence="9" key="1">
    <citation type="journal article" date="2019" name="Int. J. Syst. Evol. Microbiol.">
        <title>The Global Catalogue of Microorganisms (GCM) 10K type strain sequencing project: providing services to taxonomists for standard genome sequencing and annotation.</title>
        <authorList>
            <consortium name="The Broad Institute Genomics Platform"/>
            <consortium name="The Broad Institute Genome Sequencing Center for Infectious Disease"/>
            <person name="Wu L."/>
            <person name="Ma J."/>
        </authorList>
    </citation>
    <scope>NUCLEOTIDE SEQUENCE [LARGE SCALE GENOMIC DNA]</scope>
    <source>
        <strain evidence="9">CCUG 55491</strain>
    </source>
</reference>
<dbReference type="Pfam" id="PF00069">
    <property type="entry name" value="Pkinase"/>
    <property type="match status" value="1"/>
</dbReference>
<dbReference type="Gene3D" id="1.10.510.10">
    <property type="entry name" value="Transferase(Phosphotransferase) domain 1"/>
    <property type="match status" value="1"/>
</dbReference>
<keyword evidence="9" id="KW-1185">Reference proteome</keyword>
<evidence type="ECO:0000256" key="3">
    <source>
        <dbReference type="ARBA" id="ARBA00022777"/>
    </source>
</evidence>
<dbReference type="InterPro" id="IPR011044">
    <property type="entry name" value="Quino_amine_DH_bsu"/>
</dbReference>
<protein>
    <submittedName>
        <fullName evidence="8">Protein kinase</fullName>
    </submittedName>
</protein>
<keyword evidence="3 8" id="KW-0418">Kinase</keyword>
<dbReference type="SUPFAM" id="SSF69322">
    <property type="entry name" value="Tricorn protease domain 2"/>
    <property type="match status" value="1"/>
</dbReference>
<dbReference type="PROSITE" id="PS00108">
    <property type="entry name" value="PROTEIN_KINASE_ST"/>
    <property type="match status" value="1"/>
</dbReference>
<dbReference type="EMBL" id="JBHTIH010000003">
    <property type="protein sequence ID" value="MFD0739260.1"/>
    <property type="molecule type" value="Genomic_DNA"/>
</dbReference>
<dbReference type="PROSITE" id="PS00107">
    <property type="entry name" value="PROTEIN_KINASE_ATP"/>
    <property type="match status" value="1"/>
</dbReference>